<protein>
    <submittedName>
        <fullName evidence="1">Uncharacterized protein</fullName>
    </submittedName>
</protein>
<name>B5VDI8_YEAS6</name>
<evidence type="ECO:0000313" key="2">
    <source>
        <dbReference type="Proteomes" id="UP000008988"/>
    </source>
</evidence>
<proteinExistence type="predicted"/>
<gene>
    <name evidence="1" type="ORF">AWRI1631_10290</name>
</gene>
<dbReference type="EMBL" id="ABSV01000010">
    <property type="protein sequence ID" value="EDZ74004.1"/>
    <property type="molecule type" value="Genomic_DNA"/>
</dbReference>
<sequence>MITRSQSSRWHRIIPVDVLFEKYFNCKRELHFADP</sequence>
<dbReference type="AlphaFoldDB" id="B5VDI8"/>
<reference evidence="1 2" key="1">
    <citation type="journal article" date="2008" name="FEMS Yeast Res.">
        <title>Comparative genome analysis of a Saccharomyces cerevisiae wine strain.</title>
        <authorList>
            <person name="Borneman A.R."/>
            <person name="Forgan A.H."/>
            <person name="Pretorius I.S."/>
            <person name="Chambers P.J."/>
        </authorList>
    </citation>
    <scope>NUCLEOTIDE SEQUENCE [LARGE SCALE GENOMIC DNA]</scope>
    <source>
        <strain evidence="1 2">AWRI1631</strain>
    </source>
</reference>
<evidence type="ECO:0000313" key="1">
    <source>
        <dbReference type="EMBL" id="EDZ74004.1"/>
    </source>
</evidence>
<comment type="caution">
    <text evidence="1">The sequence shown here is derived from an EMBL/GenBank/DDBJ whole genome shotgun (WGS) entry which is preliminary data.</text>
</comment>
<accession>B5VDI8</accession>
<organism evidence="1 2">
    <name type="scientific">Saccharomyces cerevisiae (strain AWRI1631)</name>
    <name type="common">Baker's yeast</name>
    <dbReference type="NCBI Taxonomy" id="545124"/>
    <lineage>
        <taxon>Eukaryota</taxon>
        <taxon>Fungi</taxon>
        <taxon>Dikarya</taxon>
        <taxon>Ascomycota</taxon>
        <taxon>Saccharomycotina</taxon>
        <taxon>Saccharomycetes</taxon>
        <taxon>Saccharomycetales</taxon>
        <taxon>Saccharomycetaceae</taxon>
        <taxon>Saccharomyces</taxon>
    </lineage>
</organism>
<dbReference type="Proteomes" id="UP000008988">
    <property type="component" value="Unassembled WGS sequence"/>
</dbReference>